<dbReference type="SUPFAM" id="SSF160755">
    <property type="entry name" value="YugN-like"/>
    <property type="match status" value="1"/>
</dbReference>
<dbReference type="Pfam" id="PF08868">
    <property type="entry name" value="YugN"/>
    <property type="match status" value="1"/>
</dbReference>
<proteinExistence type="predicted"/>
<name>A0A7Z2VR57_9BACL</name>
<gene>
    <name evidence="1" type="ORF">HH215_33540</name>
</gene>
<dbReference type="EMBL" id="CP051680">
    <property type="protein sequence ID" value="QJD87625.1"/>
    <property type="molecule type" value="Genomic_DNA"/>
</dbReference>
<dbReference type="InterPro" id="IPR014967">
    <property type="entry name" value="Uncharacterised_YugN-like"/>
</dbReference>
<dbReference type="AlphaFoldDB" id="A0A7Z2VR57"/>
<organism evidence="1 2">
    <name type="scientific">Cohnella herbarum</name>
    <dbReference type="NCBI Taxonomy" id="2728023"/>
    <lineage>
        <taxon>Bacteria</taxon>
        <taxon>Bacillati</taxon>
        <taxon>Bacillota</taxon>
        <taxon>Bacilli</taxon>
        <taxon>Bacillales</taxon>
        <taxon>Paenibacillaceae</taxon>
        <taxon>Cohnella</taxon>
    </lineage>
</organism>
<dbReference type="KEGG" id="cheb:HH215_33540"/>
<evidence type="ECO:0000313" key="1">
    <source>
        <dbReference type="EMBL" id="QJD87625.1"/>
    </source>
</evidence>
<evidence type="ECO:0008006" key="3">
    <source>
        <dbReference type="Google" id="ProtNLM"/>
    </source>
</evidence>
<dbReference type="RefSeq" id="WP_169283868.1">
    <property type="nucleotide sequence ID" value="NZ_CP051680.1"/>
</dbReference>
<sequence length="137" mass="15404">MHALPSALTSKVRDYVVSREALSEQGFTLGGNWDYDHGSFDCALDEANKVWLRLPFDVTVGNLDGESDDNDTEIRFGQPYVLKHVYNEGLDREAQPGVMGAVLNQFSDPLDPDDKIESEWIEKAERKLREAEAIYPG</sequence>
<dbReference type="Proteomes" id="UP000502248">
    <property type="component" value="Chromosome"/>
</dbReference>
<keyword evidence="2" id="KW-1185">Reference proteome</keyword>
<dbReference type="Gene3D" id="3.30.310.100">
    <property type="entry name" value="YugN-like"/>
    <property type="match status" value="1"/>
</dbReference>
<reference evidence="1 2" key="1">
    <citation type="submission" date="2020-04" db="EMBL/GenBank/DDBJ databases">
        <title>Genome sequencing of novel species.</title>
        <authorList>
            <person name="Heo J."/>
            <person name="Kim S.-J."/>
            <person name="Kim J.-S."/>
            <person name="Hong S.-B."/>
            <person name="Kwon S.-W."/>
        </authorList>
    </citation>
    <scope>NUCLEOTIDE SEQUENCE [LARGE SCALE GENOMIC DNA]</scope>
    <source>
        <strain evidence="1 2">MFER-1</strain>
    </source>
</reference>
<dbReference type="InterPro" id="IPR036491">
    <property type="entry name" value="YugN-like_sf"/>
</dbReference>
<accession>A0A7Z2VR57</accession>
<evidence type="ECO:0000313" key="2">
    <source>
        <dbReference type="Proteomes" id="UP000502248"/>
    </source>
</evidence>
<protein>
    <recommendedName>
        <fullName evidence="3">YugN-like family protein</fullName>
    </recommendedName>
</protein>